<feature type="domain" description="Helicase ATP-binding" evidence="13">
    <location>
        <begin position="86"/>
        <end position="249"/>
    </location>
</feature>
<feature type="binding site" evidence="12">
    <location>
        <position position="84"/>
    </location>
    <ligand>
        <name>ATP</name>
        <dbReference type="ChEBI" id="CHEBI:30616"/>
    </ligand>
</feature>
<sequence length="796" mass="91148">MKHKLDVTINALRLNSIKKIVKRINAWSNEMKLYSDEALRQKTIEFKERLSSGVDTLDTLLPEAYAVAREASRRVLGMYPKEVQLIGAIVLHEGNIAEMQTGEGKTLTATMPLYLNALSGKGTYLITTNDYLAKRDFEEMKPLYEWLGLTASLGFVDIVDYEYQKGEKRNIYEHDIIYTTNGRLGFDYLIDNLADSTEGKFLPQLNYGIIDEVDSIILDAAQTPLVISGAPRVQSNLFHIVKEFVDTLVEDEHFKMKKNKKEIWLIDHGIEAAQSYFNVEDLYSERAMALVRNINLALRAQYLFESNVDYFVYNGDIILIDRITGRMLPGTKLQAGLHQAIEAKEGMATSTDKSVMATITFQNLFKLFESFSGMTATGKLGESEFFDLYSKIVVQVPTDKPIRRIDEPDKVFRSVDEKNDAMISRIIELHETGRPVLLITRTAEAAEYFSTVFFQMDIPNNLLIAQNVAKEAQMIAEAGQIGAVTVATSMAGRGTDIKLGEGVEALGGLAVIIHEHMENSRIDRQLRGRSGRQGDPGSSCIYISLDDYLVKRWSDSQLGENNKLYALEAQQLSQSRLFNRKVKQIVVKAQRVSEEQGVKAREMANEFEKSISIQRDIVYEERNRILAINDAENRDFIMLAKEVFDMFVYEEKTLTKEKVVDYIYKNLSFQFNKDMSYVNFKDKEAVVTFLLEQFEKQLALNRNNMQSTYYYNIFVQKVFLKAIDSCWLEQVDYLQQLKASVNQRQNGQRNAIFEYHRVALDSFEVMTRNIKKRMIKNICQSMITFDKEGMPVIHFP</sequence>
<dbReference type="Gene3D" id="3.90.1440.10">
    <property type="entry name" value="SecA, preprotein cross-linking domain"/>
    <property type="match status" value="1"/>
</dbReference>
<dbReference type="GO" id="GO:0031522">
    <property type="term" value="C:cell envelope Sec protein transport complex"/>
    <property type="evidence" value="ECO:0007669"/>
    <property type="project" value="TreeGrafter"/>
</dbReference>
<name>A0A077UMJ4_9STAP</name>
<feature type="binding site" evidence="12">
    <location>
        <position position="496"/>
    </location>
    <ligand>
        <name>ATP</name>
        <dbReference type="ChEBI" id="CHEBI:30616"/>
    </ligand>
</feature>
<dbReference type="InterPro" id="IPR014001">
    <property type="entry name" value="Helicase_ATP-bd"/>
</dbReference>
<evidence type="ECO:0000256" key="6">
    <source>
        <dbReference type="ARBA" id="ARBA00022741"/>
    </source>
</evidence>
<dbReference type="Gene3D" id="3.40.50.300">
    <property type="entry name" value="P-loop containing nucleotide triphosphate hydrolases"/>
    <property type="match status" value="2"/>
</dbReference>
<keyword evidence="7 12" id="KW-0067">ATP-binding</keyword>
<feature type="binding site" evidence="12">
    <location>
        <begin position="102"/>
        <end position="106"/>
    </location>
    <ligand>
        <name>ATP</name>
        <dbReference type="ChEBI" id="CHEBI:30616"/>
    </ligand>
</feature>
<keyword evidence="16" id="KW-0378">Hydrolase</keyword>
<dbReference type="SMART" id="SM00958">
    <property type="entry name" value="SecA_PP_bind"/>
    <property type="match status" value="1"/>
</dbReference>
<dbReference type="NCBIfam" id="TIGR03714">
    <property type="entry name" value="secA2"/>
    <property type="match status" value="1"/>
</dbReference>
<keyword evidence="4 12" id="KW-1003">Cell membrane</keyword>
<dbReference type="InterPro" id="IPR027417">
    <property type="entry name" value="P-loop_NTPase"/>
</dbReference>
<dbReference type="GO" id="GO:0065002">
    <property type="term" value="P:intracellular protein transmembrane transport"/>
    <property type="evidence" value="ECO:0007669"/>
    <property type="project" value="UniProtKB-UniRule"/>
</dbReference>
<evidence type="ECO:0000256" key="12">
    <source>
        <dbReference type="HAMAP-Rule" id="MF_01382"/>
    </source>
</evidence>
<dbReference type="PROSITE" id="PS51192">
    <property type="entry name" value="HELICASE_ATP_BIND_1"/>
    <property type="match status" value="1"/>
</dbReference>
<dbReference type="EC" id="7.4.2.8" evidence="12"/>
<comment type="subunit">
    <text evidence="12">Monomer and homodimer. Part of the essential Sec protein translocation apparatus which comprises SecA, SecYEG and auxiliary proteins SecDF. Other proteins may also be involved.</text>
</comment>
<comment type="subcellular location">
    <subcellularLocation>
        <location evidence="12">Cell membrane</location>
        <topology evidence="12">Peripheral membrane protein</topology>
        <orientation evidence="12">Cytoplasmic side</orientation>
    </subcellularLocation>
    <subcellularLocation>
        <location evidence="12">Cytoplasm</location>
    </subcellularLocation>
    <subcellularLocation>
        <location evidence="1">Membrane</location>
        <topology evidence="1">Peripheral membrane protein</topology>
    </subcellularLocation>
    <text evidence="12">Distribution is 50-50.</text>
</comment>
<dbReference type="CDD" id="cd17928">
    <property type="entry name" value="DEXDc_SecA"/>
    <property type="match status" value="1"/>
</dbReference>
<keyword evidence="5 12" id="KW-0963">Cytoplasm</keyword>
<dbReference type="NCBIfam" id="NF006630">
    <property type="entry name" value="PRK09200.1"/>
    <property type="match status" value="1"/>
</dbReference>
<keyword evidence="9 12" id="KW-1278">Translocase</keyword>
<dbReference type="GO" id="GO:0005886">
    <property type="term" value="C:plasma membrane"/>
    <property type="evidence" value="ECO:0007669"/>
    <property type="project" value="UniProtKB-SubCell"/>
</dbReference>
<evidence type="ECO:0000259" key="13">
    <source>
        <dbReference type="PROSITE" id="PS51192"/>
    </source>
</evidence>
<dbReference type="InterPro" id="IPR044722">
    <property type="entry name" value="SecA_SF2_C"/>
</dbReference>
<dbReference type="RefSeq" id="WP_047531051.1">
    <property type="nucleotide sequence ID" value="NZ_CCEH01000013.1"/>
</dbReference>
<dbReference type="GO" id="GO:0006605">
    <property type="term" value="P:protein targeting"/>
    <property type="evidence" value="ECO:0007669"/>
    <property type="project" value="UniProtKB-UniRule"/>
</dbReference>
<evidence type="ECO:0000256" key="5">
    <source>
        <dbReference type="ARBA" id="ARBA00022490"/>
    </source>
</evidence>
<evidence type="ECO:0000256" key="8">
    <source>
        <dbReference type="ARBA" id="ARBA00022927"/>
    </source>
</evidence>
<dbReference type="PROSITE" id="PS51196">
    <property type="entry name" value="SECA_MOTOR_DEAD"/>
    <property type="match status" value="1"/>
</dbReference>
<evidence type="ECO:0000313" key="17">
    <source>
        <dbReference type="Proteomes" id="UP000044616"/>
    </source>
</evidence>
<evidence type="ECO:0000256" key="4">
    <source>
        <dbReference type="ARBA" id="ARBA00022475"/>
    </source>
</evidence>
<keyword evidence="8 12" id="KW-0653">Protein transport</keyword>
<dbReference type="Pfam" id="PF07516">
    <property type="entry name" value="SecA_SW"/>
    <property type="match status" value="1"/>
</dbReference>
<dbReference type="EMBL" id="CCEH01000013">
    <property type="protein sequence ID" value="CDR28523.1"/>
    <property type="molecule type" value="Genomic_DNA"/>
</dbReference>
<reference evidence="16 17" key="1">
    <citation type="submission" date="2014-05" db="EMBL/GenBank/DDBJ databases">
        <authorList>
            <person name="Aslett A.Martin."/>
            <person name="De Silva Nishadi"/>
        </authorList>
    </citation>
    <scope>NUCLEOTIDE SEQUENCE [LARGE SCALE GENOMIC DNA]</scope>
</reference>
<protein>
    <recommendedName>
        <fullName evidence="12">Protein translocase subunit SecA</fullName>
        <ecNumber evidence="12">7.4.2.8</ecNumber>
    </recommendedName>
</protein>
<dbReference type="GO" id="GO:0008564">
    <property type="term" value="F:protein-exporting ATPase activity"/>
    <property type="evidence" value="ECO:0007669"/>
    <property type="project" value="UniProtKB-EC"/>
</dbReference>
<dbReference type="PROSITE" id="PS51194">
    <property type="entry name" value="HELICASE_CTER"/>
    <property type="match status" value="1"/>
</dbReference>
<dbReference type="GO" id="GO:0005829">
    <property type="term" value="C:cytosol"/>
    <property type="evidence" value="ECO:0007669"/>
    <property type="project" value="TreeGrafter"/>
</dbReference>
<dbReference type="Pfam" id="PF07517">
    <property type="entry name" value="SecA_DEAD"/>
    <property type="match status" value="1"/>
</dbReference>
<dbReference type="InterPro" id="IPR000185">
    <property type="entry name" value="SecA"/>
</dbReference>
<feature type="domain" description="Helicase C-terminal" evidence="14">
    <location>
        <begin position="421"/>
        <end position="593"/>
    </location>
</feature>
<evidence type="ECO:0000256" key="7">
    <source>
        <dbReference type="ARBA" id="ARBA00022840"/>
    </source>
</evidence>
<evidence type="ECO:0000256" key="11">
    <source>
        <dbReference type="ARBA" id="ARBA00023136"/>
    </source>
</evidence>
<comment type="catalytic activity">
    <reaction evidence="12">
        <text>ATP + H2O + cellular proteinSide 1 = ADP + phosphate + cellular proteinSide 2.</text>
        <dbReference type="EC" id="7.4.2.8"/>
    </reaction>
</comment>
<dbReference type="InterPro" id="IPR036266">
    <property type="entry name" value="SecA_Wing/Scaffold_sf"/>
</dbReference>
<dbReference type="Pfam" id="PF01043">
    <property type="entry name" value="SecA_PP_bind"/>
    <property type="match status" value="1"/>
</dbReference>
<evidence type="ECO:0000259" key="14">
    <source>
        <dbReference type="PROSITE" id="PS51194"/>
    </source>
</evidence>
<dbReference type="InterPro" id="IPR001650">
    <property type="entry name" value="Helicase_C-like"/>
</dbReference>
<evidence type="ECO:0000256" key="2">
    <source>
        <dbReference type="ARBA" id="ARBA00007650"/>
    </source>
</evidence>
<evidence type="ECO:0000256" key="9">
    <source>
        <dbReference type="ARBA" id="ARBA00022967"/>
    </source>
</evidence>
<dbReference type="InterPro" id="IPR036670">
    <property type="entry name" value="SecA_X-link_sf"/>
</dbReference>
<dbReference type="PANTHER" id="PTHR30612:SF0">
    <property type="entry name" value="CHLOROPLAST PROTEIN-TRANSPORTING ATPASE"/>
    <property type="match status" value="1"/>
</dbReference>
<dbReference type="GO" id="GO:0005524">
    <property type="term" value="F:ATP binding"/>
    <property type="evidence" value="ECO:0007669"/>
    <property type="project" value="UniProtKB-UniRule"/>
</dbReference>
<dbReference type="SUPFAM" id="SSF81767">
    <property type="entry name" value="Pre-protein crosslinking domain of SecA"/>
    <property type="match status" value="1"/>
</dbReference>
<evidence type="ECO:0000256" key="3">
    <source>
        <dbReference type="ARBA" id="ARBA00022448"/>
    </source>
</evidence>
<evidence type="ECO:0000256" key="10">
    <source>
        <dbReference type="ARBA" id="ARBA00023010"/>
    </source>
</evidence>
<comment type="function">
    <text evidence="12">Part of the Sec protein translocase complex. Interacts with the SecYEG preprotein conducting channel. Has a central role in coupling the hydrolysis of ATP to the transfer of proteins into and across the cell membrane, serving as an ATP-driven molecular motor driving the stepwise translocation of polypeptide chains across the membrane.</text>
</comment>
<dbReference type="SMART" id="SM00957">
    <property type="entry name" value="SecA_DEAD"/>
    <property type="match status" value="1"/>
</dbReference>
<dbReference type="FunFam" id="3.40.50.300:FF:001575">
    <property type="entry name" value="Protein translocase subunit SecA 2"/>
    <property type="match status" value="1"/>
</dbReference>
<dbReference type="FunFam" id="3.40.50.300:FF:000429">
    <property type="entry name" value="Preprotein translocase subunit SecA"/>
    <property type="match status" value="1"/>
</dbReference>
<dbReference type="GO" id="GO:0043952">
    <property type="term" value="P:protein transport by the Sec complex"/>
    <property type="evidence" value="ECO:0007669"/>
    <property type="project" value="TreeGrafter"/>
</dbReference>
<dbReference type="Gene3D" id="1.10.3060.10">
    <property type="entry name" value="Helical scaffold and wing domains of SecA"/>
    <property type="match status" value="1"/>
</dbReference>
<dbReference type="SUPFAM" id="SSF81886">
    <property type="entry name" value="Helical scaffold and wing domains of SecA"/>
    <property type="match status" value="1"/>
</dbReference>
<dbReference type="PANTHER" id="PTHR30612">
    <property type="entry name" value="SECA INNER MEMBRANE COMPONENT OF SEC PROTEIN SECRETION SYSTEM"/>
    <property type="match status" value="1"/>
</dbReference>
<dbReference type="InterPro" id="IPR022490">
    <property type="entry name" value="SecA2"/>
</dbReference>
<evidence type="ECO:0000313" key="16">
    <source>
        <dbReference type="EMBL" id="CDR28523.1"/>
    </source>
</evidence>
<dbReference type="GO" id="GO:0004386">
    <property type="term" value="F:helicase activity"/>
    <property type="evidence" value="ECO:0007669"/>
    <property type="project" value="UniProtKB-KW"/>
</dbReference>
<dbReference type="InterPro" id="IPR014018">
    <property type="entry name" value="SecA_motor_DEAD"/>
</dbReference>
<keyword evidence="6 12" id="KW-0547">Nucleotide-binding</keyword>
<dbReference type="Pfam" id="PF21090">
    <property type="entry name" value="P-loop_SecA"/>
    <property type="match status" value="1"/>
</dbReference>
<feature type="domain" description="SecA family profile" evidence="15">
    <location>
        <begin position="1"/>
        <end position="574"/>
    </location>
</feature>
<organism evidence="16 17">
    <name type="scientific">Staphylococcus schweitzeri</name>
    <dbReference type="NCBI Taxonomy" id="1654388"/>
    <lineage>
        <taxon>Bacteria</taxon>
        <taxon>Bacillati</taxon>
        <taxon>Bacillota</taxon>
        <taxon>Bacilli</taxon>
        <taxon>Bacillales</taxon>
        <taxon>Staphylococcaceae</taxon>
        <taxon>Staphylococcus</taxon>
    </lineage>
</organism>
<keyword evidence="16" id="KW-0347">Helicase</keyword>
<evidence type="ECO:0000259" key="15">
    <source>
        <dbReference type="PROSITE" id="PS51196"/>
    </source>
</evidence>
<dbReference type="InterPro" id="IPR011115">
    <property type="entry name" value="SecA_DEAD"/>
</dbReference>
<comment type="similarity">
    <text evidence="2 12">Belongs to the SecA family.</text>
</comment>
<proteinExistence type="inferred from homology"/>
<gene>
    <name evidence="12 16" type="primary">secA</name>
    <name evidence="16" type="ORF">ERS140147_01658</name>
</gene>
<dbReference type="HAMAP" id="MF_01382">
    <property type="entry name" value="SecA"/>
    <property type="match status" value="1"/>
</dbReference>
<keyword evidence="11 12" id="KW-0472">Membrane</keyword>
<accession>A0A077UMJ4</accession>
<dbReference type="PRINTS" id="PR00906">
    <property type="entry name" value="SECA"/>
</dbReference>
<dbReference type="AlphaFoldDB" id="A0A077UMJ4"/>
<dbReference type="InterPro" id="IPR011130">
    <property type="entry name" value="SecA_preprotein_X-link_dom"/>
</dbReference>
<keyword evidence="3 12" id="KW-0813">Transport</keyword>
<keyword evidence="10 12" id="KW-0811">Translocation</keyword>
<dbReference type="Proteomes" id="UP000044616">
    <property type="component" value="Unassembled WGS sequence"/>
</dbReference>
<dbReference type="GO" id="GO:0017038">
    <property type="term" value="P:protein import"/>
    <property type="evidence" value="ECO:0007669"/>
    <property type="project" value="InterPro"/>
</dbReference>
<dbReference type="SUPFAM" id="SSF52540">
    <property type="entry name" value="P-loop containing nucleoside triphosphate hydrolases"/>
    <property type="match status" value="2"/>
</dbReference>
<evidence type="ECO:0000256" key="1">
    <source>
        <dbReference type="ARBA" id="ARBA00004170"/>
    </source>
</evidence>
<dbReference type="InterPro" id="IPR011116">
    <property type="entry name" value="SecA_Wing/Scaffold"/>
</dbReference>
<dbReference type="CDD" id="cd18803">
    <property type="entry name" value="SF2_C_secA"/>
    <property type="match status" value="1"/>
</dbReference>